<dbReference type="Pfam" id="PF03388">
    <property type="entry name" value="Lectin_leg-like"/>
    <property type="match status" value="1"/>
</dbReference>
<keyword evidence="5 8" id="KW-1133">Transmembrane helix</keyword>
<evidence type="ECO:0000256" key="8">
    <source>
        <dbReference type="SAM" id="Phobius"/>
    </source>
</evidence>
<evidence type="ECO:0000259" key="10">
    <source>
        <dbReference type="PROSITE" id="PS51328"/>
    </source>
</evidence>
<dbReference type="CDD" id="cd06902">
    <property type="entry name" value="lectin_ERGIC-53_ERGL"/>
    <property type="match status" value="1"/>
</dbReference>
<keyword evidence="7" id="KW-1015">Disulfide bond</keyword>
<keyword evidence="4" id="KW-0430">Lectin</keyword>
<feature type="chain" id="PRO_5034460684" evidence="9">
    <location>
        <begin position="22"/>
        <end position="527"/>
    </location>
</feature>
<keyword evidence="12" id="KW-1185">Reference proteome</keyword>
<keyword evidence="3 9" id="KW-0732">Signal</keyword>
<dbReference type="GO" id="GO:0005789">
    <property type="term" value="C:endoplasmic reticulum membrane"/>
    <property type="evidence" value="ECO:0007669"/>
    <property type="project" value="TreeGrafter"/>
</dbReference>
<feature type="transmembrane region" description="Helical" evidence="8">
    <location>
        <begin position="469"/>
        <end position="491"/>
    </location>
</feature>
<evidence type="ECO:0000256" key="6">
    <source>
        <dbReference type="ARBA" id="ARBA00023136"/>
    </source>
</evidence>
<name>A0A8D2MCD0_ZONAL</name>
<keyword evidence="2 8" id="KW-0812">Transmembrane</keyword>
<feature type="domain" description="L-type lectin-like" evidence="10">
    <location>
        <begin position="35"/>
        <end position="258"/>
    </location>
</feature>
<dbReference type="InterPro" id="IPR051136">
    <property type="entry name" value="Intracellular_Lectin-GPT"/>
</dbReference>
<reference evidence="11" key="1">
    <citation type="submission" date="2025-08" db="UniProtKB">
        <authorList>
            <consortium name="Ensembl"/>
        </authorList>
    </citation>
    <scope>IDENTIFICATION</scope>
</reference>
<reference evidence="11" key="2">
    <citation type="submission" date="2025-09" db="UniProtKB">
        <authorList>
            <consortium name="Ensembl"/>
        </authorList>
    </citation>
    <scope>IDENTIFICATION</scope>
</reference>
<proteinExistence type="predicted"/>
<dbReference type="Proteomes" id="UP000694413">
    <property type="component" value="Unassembled WGS sequence"/>
</dbReference>
<dbReference type="GO" id="GO:0005537">
    <property type="term" value="F:D-mannose binding"/>
    <property type="evidence" value="ECO:0007669"/>
    <property type="project" value="TreeGrafter"/>
</dbReference>
<evidence type="ECO:0000256" key="4">
    <source>
        <dbReference type="ARBA" id="ARBA00022734"/>
    </source>
</evidence>
<accession>A0A8D2MCD0</accession>
<comment type="subcellular location">
    <subcellularLocation>
        <location evidence="1">Endoplasmic reticulum-Golgi intermediate compartment membrane</location>
        <topology evidence="1">Single-pass type I membrane protein</topology>
    </subcellularLocation>
</comment>
<dbReference type="GO" id="GO:0030134">
    <property type="term" value="C:COPII-coated ER to Golgi transport vesicle"/>
    <property type="evidence" value="ECO:0007669"/>
    <property type="project" value="TreeGrafter"/>
</dbReference>
<dbReference type="AlphaFoldDB" id="A0A8D2MCD0"/>
<dbReference type="Gene3D" id="2.60.120.200">
    <property type="match status" value="1"/>
</dbReference>
<feature type="signal peptide" evidence="9">
    <location>
        <begin position="1"/>
        <end position="21"/>
    </location>
</feature>
<dbReference type="InterPro" id="IPR005052">
    <property type="entry name" value="Lectin_leg"/>
</dbReference>
<dbReference type="Ensembl" id="ENSZALT00000009478.1">
    <property type="protein sequence ID" value="ENSZALP00000006517.1"/>
    <property type="gene ID" value="ENSZALG00000005919.1"/>
</dbReference>
<dbReference type="PANTHER" id="PTHR12223:SF28">
    <property type="entry name" value="LECTIN, MANNOSE BINDING 1 LIKE"/>
    <property type="match status" value="1"/>
</dbReference>
<evidence type="ECO:0000256" key="7">
    <source>
        <dbReference type="ARBA" id="ARBA00023157"/>
    </source>
</evidence>
<evidence type="ECO:0000256" key="3">
    <source>
        <dbReference type="ARBA" id="ARBA00022729"/>
    </source>
</evidence>
<evidence type="ECO:0000313" key="12">
    <source>
        <dbReference type="Proteomes" id="UP000694413"/>
    </source>
</evidence>
<protein>
    <submittedName>
        <fullName evidence="11">Lectin, mannose binding 1</fullName>
    </submittedName>
</protein>
<evidence type="ECO:0000256" key="5">
    <source>
        <dbReference type="ARBA" id="ARBA00022989"/>
    </source>
</evidence>
<organism evidence="11 12">
    <name type="scientific">Zonotrichia albicollis</name>
    <name type="common">White-throated sparrow</name>
    <name type="synonym">Fringilla albicollis</name>
    <dbReference type="NCBI Taxonomy" id="44394"/>
    <lineage>
        <taxon>Eukaryota</taxon>
        <taxon>Metazoa</taxon>
        <taxon>Chordata</taxon>
        <taxon>Craniata</taxon>
        <taxon>Vertebrata</taxon>
        <taxon>Euteleostomi</taxon>
        <taxon>Archelosauria</taxon>
        <taxon>Archosauria</taxon>
        <taxon>Dinosauria</taxon>
        <taxon>Saurischia</taxon>
        <taxon>Theropoda</taxon>
        <taxon>Coelurosauria</taxon>
        <taxon>Aves</taxon>
        <taxon>Neognathae</taxon>
        <taxon>Neoaves</taxon>
        <taxon>Telluraves</taxon>
        <taxon>Australaves</taxon>
        <taxon>Passeriformes</taxon>
        <taxon>Passerellidae</taxon>
        <taxon>Zonotrichia</taxon>
    </lineage>
</organism>
<evidence type="ECO:0000256" key="2">
    <source>
        <dbReference type="ARBA" id="ARBA00022692"/>
    </source>
</evidence>
<dbReference type="PANTHER" id="PTHR12223">
    <property type="entry name" value="VESICULAR MANNOSE-BINDING LECTIN"/>
    <property type="match status" value="1"/>
</dbReference>
<dbReference type="GO" id="GO:0000139">
    <property type="term" value="C:Golgi membrane"/>
    <property type="evidence" value="ECO:0007669"/>
    <property type="project" value="TreeGrafter"/>
</dbReference>
<dbReference type="GO" id="GO:0006888">
    <property type="term" value="P:endoplasmic reticulum to Golgi vesicle-mediated transport"/>
    <property type="evidence" value="ECO:0007669"/>
    <property type="project" value="TreeGrafter"/>
</dbReference>
<evidence type="ECO:0000256" key="1">
    <source>
        <dbReference type="ARBA" id="ARBA00004151"/>
    </source>
</evidence>
<dbReference type="SUPFAM" id="SSF49899">
    <property type="entry name" value="Concanavalin A-like lectins/glucanases"/>
    <property type="match status" value="1"/>
</dbReference>
<evidence type="ECO:0000313" key="11">
    <source>
        <dbReference type="Ensembl" id="ENSZALP00000006517.1"/>
    </source>
</evidence>
<gene>
    <name evidence="11" type="primary">LMAN1</name>
</gene>
<sequence length="527" mass="59077">MAAPLAPLVLLLLALGRPALSGAQATESAAAAPHRRFEYKYSFKGPHLVQADGTVPFWVHTGNAIPSADQIRITTSLKSQKGSVWTKNKSIFEYWEVEVTFRVTGRGRIGADGLAIWFTEEQGLEGPVFGAADKWNGVGIFFDSFDNDGKKNNPGVIVVGNNGKLLYDHQNDGSMQALASCQRDFRNKPYPVRVKITYYQKTLTVLINNGFTPDKEDYEFCAKVEDMVLPSQGYFGISAATGGLADDHDVLSFLTFQLTEPGKEAPTSDAEIPQKDKEKYQEEFEHFQQELDKKKEEFQREHPDVQGQPADDVFETVSDRELRQIFEGQNRIHLEIKQLNRQLDMILDEQRKYVSAVTEEIAKRGAGSPGQQGQVFQQEIETVVKTQEEVIRQVKEMRSSVTDALSSISGAQHPGAAGVYETTQHFNDIKEHLHVVKRDIEHLVQRNTPSGEKQKCPELPPFPSCLSTMHFFVFVAVQTVLFIGYVMYSLLPWSATCAAKFTVMKNTSVSCLSVWRNDKSMQSILLL</sequence>
<keyword evidence="6 8" id="KW-0472">Membrane</keyword>
<evidence type="ECO:0000256" key="9">
    <source>
        <dbReference type="SAM" id="SignalP"/>
    </source>
</evidence>
<dbReference type="FunFam" id="2.60.120.200:FF:000028">
    <property type="entry name" value="Blast:Protein ERGIC-53"/>
    <property type="match status" value="1"/>
</dbReference>
<dbReference type="GO" id="GO:0033116">
    <property type="term" value="C:endoplasmic reticulum-Golgi intermediate compartment membrane"/>
    <property type="evidence" value="ECO:0007669"/>
    <property type="project" value="UniProtKB-SubCell"/>
</dbReference>
<dbReference type="InterPro" id="IPR013320">
    <property type="entry name" value="ConA-like_dom_sf"/>
</dbReference>
<dbReference type="PROSITE" id="PS51328">
    <property type="entry name" value="L_LECTIN_LIKE"/>
    <property type="match status" value="1"/>
</dbReference>